<keyword evidence="3" id="KW-0227">DNA damage</keyword>
<dbReference type="GeneID" id="100898897"/>
<dbReference type="PANTHER" id="PTHR10870">
    <property type="entry name" value="CELL CYCLE CHECKPOINT PROTEIN RAD1"/>
    <property type="match status" value="1"/>
</dbReference>
<evidence type="ECO:0000256" key="1">
    <source>
        <dbReference type="ARBA" id="ARBA00004123"/>
    </source>
</evidence>
<dbReference type="Gene3D" id="3.70.10.10">
    <property type="match status" value="1"/>
</dbReference>
<keyword evidence="5" id="KW-0539">Nucleus</keyword>
<proteinExistence type="inferred from homology"/>
<dbReference type="Pfam" id="PF02144">
    <property type="entry name" value="Rad1"/>
    <property type="match status" value="1"/>
</dbReference>
<dbReference type="SUPFAM" id="SSF55979">
    <property type="entry name" value="DNA clamp"/>
    <property type="match status" value="1"/>
</dbReference>
<sequence length="284" mass="32290">MSECGEEFVLEAILDCPKVLLNVIKAVRLRKKRATLEISPEGIKFISEEDKWIQAVGFLQKQLFKQYDFKNGESCEEVSFEVSLDHLEHCLNLFNASWATSTVKIVYPGKDNTFVLFVEESGIFSEAEFYTFQCDDPIELETMDDVSNRILFSSELLKEIWAEMDQTASMLKLEMSSEKVSLATDTMRIEIGKTSDGIVLFESKQNQEVKYNMKILRATQKALSFSDNASVRLSPQGVMSSQFLMKNEAGFDYCIEFFCRPLDDFDDTESEILEGSSSGSQNQS</sequence>
<accession>A0AAJ6QTK5</accession>
<evidence type="ECO:0000256" key="2">
    <source>
        <dbReference type="ARBA" id="ARBA00010991"/>
    </source>
</evidence>
<dbReference type="InterPro" id="IPR046938">
    <property type="entry name" value="DNA_clamp_sf"/>
</dbReference>
<keyword evidence="4" id="KW-0234">DNA repair</keyword>
<gene>
    <name evidence="7" type="primary">LOC100898897</name>
</gene>
<dbReference type="Proteomes" id="UP000694867">
    <property type="component" value="Unplaced"/>
</dbReference>
<comment type="similarity">
    <text evidence="2">Belongs to the rad1 family.</text>
</comment>
<dbReference type="InterPro" id="IPR003021">
    <property type="entry name" value="Rad1_Rec1_Rad17"/>
</dbReference>
<protein>
    <submittedName>
        <fullName evidence="7">Cell cycle checkpoint protein RAD1-like</fullName>
    </submittedName>
</protein>
<dbReference type="PRINTS" id="PR01245">
    <property type="entry name" value="RAD1REC1"/>
</dbReference>
<keyword evidence="6" id="KW-1185">Reference proteome</keyword>
<evidence type="ECO:0000313" key="7">
    <source>
        <dbReference type="RefSeq" id="XP_003743538.1"/>
    </source>
</evidence>
<evidence type="ECO:0000256" key="5">
    <source>
        <dbReference type="ARBA" id="ARBA00023242"/>
    </source>
</evidence>
<dbReference type="PRINTS" id="PR01246">
    <property type="entry name" value="RAD1REPAIR"/>
</dbReference>
<evidence type="ECO:0000256" key="3">
    <source>
        <dbReference type="ARBA" id="ARBA00022763"/>
    </source>
</evidence>
<comment type="subcellular location">
    <subcellularLocation>
        <location evidence="1">Nucleus</location>
    </subcellularLocation>
</comment>
<dbReference type="GO" id="GO:0030896">
    <property type="term" value="C:checkpoint clamp complex"/>
    <property type="evidence" value="ECO:0007669"/>
    <property type="project" value="TreeGrafter"/>
</dbReference>
<reference evidence="7" key="1">
    <citation type="submission" date="2025-08" db="UniProtKB">
        <authorList>
            <consortium name="RefSeq"/>
        </authorList>
    </citation>
    <scope>IDENTIFICATION</scope>
</reference>
<dbReference type="RefSeq" id="XP_003743538.1">
    <property type="nucleotide sequence ID" value="XM_003743490.2"/>
</dbReference>
<name>A0AAJ6QTK5_9ACAR</name>
<dbReference type="InterPro" id="IPR003011">
    <property type="entry name" value="Cell_cycle_checkpoint_Rad1"/>
</dbReference>
<dbReference type="PANTHER" id="PTHR10870:SF0">
    <property type="entry name" value="CELL CYCLE CHECKPOINT PROTEIN RAD1"/>
    <property type="match status" value="1"/>
</dbReference>
<organism evidence="6 7">
    <name type="scientific">Galendromus occidentalis</name>
    <name type="common">western predatory mite</name>
    <dbReference type="NCBI Taxonomy" id="34638"/>
    <lineage>
        <taxon>Eukaryota</taxon>
        <taxon>Metazoa</taxon>
        <taxon>Ecdysozoa</taxon>
        <taxon>Arthropoda</taxon>
        <taxon>Chelicerata</taxon>
        <taxon>Arachnida</taxon>
        <taxon>Acari</taxon>
        <taxon>Parasitiformes</taxon>
        <taxon>Mesostigmata</taxon>
        <taxon>Gamasina</taxon>
        <taxon>Phytoseioidea</taxon>
        <taxon>Phytoseiidae</taxon>
        <taxon>Typhlodrominae</taxon>
        <taxon>Galendromus</taxon>
    </lineage>
</organism>
<dbReference type="AlphaFoldDB" id="A0AAJ6QTK5"/>
<dbReference type="KEGG" id="goe:100898897"/>
<evidence type="ECO:0000313" key="6">
    <source>
        <dbReference type="Proteomes" id="UP000694867"/>
    </source>
</evidence>
<evidence type="ECO:0000256" key="4">
    <source>
        <dbReference type="ARBA" id="ARBA00023204"/>
    </source>
</evidence>
<dbReference type="GO" id="GO:0006281">
    <property type="term" value="P:DNA repair"/>
    <property type="evidence" value="ECO:0007669"/>
    <property type="project" value="UniProtKB-KW"/>
</dbReference>
<dbReference type="GO" id="GO:0000077">
    <property type="term" value="P:DNA damage checkpoint signaling"/>
    <property type="evidence" value="ECO:0007669"/>
    <property type="project" value="InterPro"/>
</dbReference>